<sequence>MANPATPADRCSVRQALERARNCEPDAVDRETSRILETAIQNLWRRIQGAPDSYVLDGDEFALFNYFRDRYRHDRIAQLAVERFWNNYRGNSASCNGSKT</sequence>
<evidence type="ECO:0000313" key="1">
    <source>
        <dbReference type="EMBL" id="RLL93688.1"/>
    </source>
</evidence>
<organism evidence="1 2">
    <name type="scientific">Aspergillus turcosus</name>
    <dbReference type="NCBI Taxonomy" id="1245748"/>
    <lineage>
        <taxon>Eukaryota</taxon>
        <taxon>Fungi</taxon>
        <taxon>Dikarya</taxon>
        <taxon>Ascomycota</taxon>
        <taxon>Pezizomycotina</taxon>
        <taxon>Eurotiomycetes</taxon>
        <taxon>Eurotiomycetidae</taxon>
        <taxon>Eurotiales</taxon>
        <taxon>Aspergillaceae</taxon>
        <taxon>Aspergillus</taxon>
        <taxon>Aspergillus subgen. Fumigati</taxon>
    </lineage>
</organism>
<gene>
    <name evidence="1" type="ORF">CFD26_103262</name>
</gene>
<evidence type="ECO:0000313" key="2">
    <source>
        <dbReference type="Proteomes" id="UP000215289"/>
    </source>
</evidence>
<keyword evidence="2" id="KW-1185">Reference proteome</keyword>
<proteinExistence type="predicted"/>
<reference evidence="1 2" key="1">
    <citation type="submission" date="2018-08" db="EMBL/GenBank/DDBJ databases">
        <title>Draft genome sequences of two Aspergillus turcosus clinical strains isolated from bronchoalveolar lavage fluid: one azole-susceptible and the other azole-resistant.</title>
        <authorList>
            <person name="Parent-Michaud M."/>
            <person name="Dufresne P.J."/>
            <person name="Fournier E."/>
            <person name="Martineau C."/>
            <person name="Moreira S."/>
            <person name="Perkins V."/>
            <person name="De Repentigny L."/>
            <person name="Dufresne S.F."/>
        </authorList>
    </citation>
    <scope>NUCLEOTIDE SEQUENCE [LARGE SCALE GENOMIC DNA]</scope>
    <source>
        <strain evidence="1">HMR AF 1038</strain>
    </source>
</reference>
<comment type="caution">
    <text evidence="1">The sequence shown here is derived from an EMBL/GenBank/DDBJ whole genome shotgun (WGS) entry which is preliminary data.</text>
</comment>
<accession>A0A229WL98</accession>
<name>A0A229WL98_9EURO</name>
<protein>
    <submittedName>
        <fullName evidence="1">Uncharacterized protein</fullName>
    </submittedName>
</protein>
<dbReference type="Proteomes" id="UP000215289">
    <property type="component" value="Unassembled WGS sequence"/>
</dbReference>
<dbReference type="AlphaFoldDB" id="A0A229WL98"/>
<dbReference type="EMBL" id="NIDN02000277">
    <property type="protein sequence ID" value="RLL93688.1"/>
    <property type="molecule type" value="Genomic_DNA"/>
</dbReference>
<dbReference type="OrthoDB" id="5302289at2759"/>